<dbReference type="InterPro" id="IPR013126">
    <property type="entry name" value="Hsp_70_fam"/>
</dbReference>
<dbReference type="Proteomes" id="UP000326169">
    <property type="component" value="Unassembled WGS sequence"/>
</dbReference>
<dbReference type="GeneID" id="301682550"/>
<dbReference type="PRINTS" id="PR00301">
    <property type="entry name" value="HEATSHOCK70"/>
</dbReference>
<keyword evidence="5" id="KW-0346">Stress response</keyword>
<gene>
    <name evidence="8" type="primary">dnaK_3</name>
    <name evidence="8" type="ORF">NIES46_16930</name>
</gene>
<evidence type="ECO:0000256" key="2">
    <source>
        <dbReference type="ARBA" id="ARBA00022553"/>
    </source>
</evidence>
<dbReference type="InterPro" id="IPR018181">
    <property type="entry name" value="Heat_shock_70_CS"/>
</dbReference>
<dbReference type="SUPFAM" id="SSF53067">
    <property type="entry name" value="Actin-like ATPase domain"/>
    <property type="match status" value="2"/>
</dbReference>
<protein>
    <submittedName>
        <fullName evidence="8">Molecular chaperone DnaK</fullName>
    </submittedName>
</protein>
<evidence type="ECO:0000256" key="5">
    <source>
        <dbReference type="ARBA" id="ARBA00023016"/>
    </source>
</evidence>
<name>A0A5M3T706_LIMPL</name>
<sequence length="737" mass="82210">MGNIVGIDLGTTNSVAGFKLAEVQVVTAADNSPPDRKLTRSVVAADRNGLIVGEQAYRQLGDGDTENVIISIKRLIGRGFNDPVVQEQLSRFNYKITQSSQGTENSLSVWLGGREYLPEDISAEIVKKVVVNAQNYQQRSGQTSQITEAVITVPAYFNDKQRYATEIAAQKAGLKLRELLPEPTAAAISYGYRPGSDEVSTILVYDFGGGTLDCSIITSVGNQFIESAKAGDLWLGGDDFDNCIVEFVKQEIARIEKLDNVDRLIQKMPHYQRVRLLAELKIKTEQAKIQLSTQGAAEIITATPLIDDMGMAIPIQVTITRQEFEKRIEPLIDRSVKIAQDAIKYSDYPLDQIDAILLVGGSAQVPIVQQKIRQAFPQHQVVVHDRPMYAVAEGAAIVAAGLTEKVTTVSRDYCIELVDEPRFVIISQGDILPVQKFHTFKTEADGQSLIHFKFFSPDRVRQELDRRSQDERIGDMWLALDRPYPKGTEILVTVELDEENNSLQMTAALKNNPQVKVSCSFSRGGVNEEISRQVEERIKQLNAAGNLTEIGVKRANEIAGEVVRSANQIYYNGQVQRDRLNQAETKLKELEEFANDELDIAKIFILRFELALEVCDQLIHEDQKYRLRNLVAQLQQALNTKNISSLQKLIEDSKREFDNFPDSVKLVLAIREEIARIHHINPSHAGGMDVKFNQLLNALQQGNGSQANSLLQELQAEIIPYLDRELPTGTIATGLTR</sequence>
<dbReference type="Gene3D" id="2.60.34.10">
    <property type="entry name" value="Substrate Binding Domain Of DNAk, Chain A, domain 1"/>
    <property type="match status" value="1"/>
</dbReference>
<keyword evidence="6" id="KW-0143">Chaperone</keyword>
<comment type="similarity">
    <text evidence="1 7">Belongs to the heat shock protein 70 family.</text>
</comment>
<dbReference type="Pfam" id="PF00012">
    <property type="entry name" value="HSP70"/>
    <property type="match status" value="1"/>
</dbReference>
<evidence type="ECO:0000256" key="4">
    <source>
        <dbReference type="ARBA" id="ARBA00022840"/>
    </source>
</evidence>
<organism evidence="8 9">
    <name type="scientific">Limnospira platensis NIES-46</name>
    <dbReference type="NCBI Taxonomy" id="1236695"/>
    <lineage>
        <taxon>Bacteria</taxon>
        <taxon>Bacillati</taxon>
        <taxon>Cyanobacteriota</taxon>
        <taxon>Cyanophyceae</taxon>
        <taxon>Oscillatoriophycideae</taxon>
        <taxon>Oscillatoriales</taxon>
        <taxon>Sirenicapillariaceae</taxon>
        <taxon>Limnospira</taxon>
    </lineage>
</organism>
<evidence type="ECO:0000256" key="1">
    <source>
        <dbReference type="ARBA" id="ARBA00007381"/>
    </source>
</evidence>
<dbReference type="InterPro" id="IPR043129">
    <property type="entry name" value="ATPase_NBD"/>
</dbReference>
<dbReference type="Gene3D" id="3.30.30.30">
    <property type="match status" value="1"/>
</dbReference>
<dbReference type="PROSITE" id="PS00329">
    <property type="entry name" value="HSP70_2"/>
    <property type="match status" value="1"/>
</dbReference>
<reference evidence="8 9" key="1">
    <citation type="journal article" date="2019" name="J Genomics">
        <title>The Draft Genome of a Hydrogen-producing Cyanobacterium, Arthrospira platensis NIES-46.</title>
        <authorList>
            <person name="Suzuki S."/>
            <person name="Yamaguchi H."/>
            <person name="Kawachi M."/>
        </authorList>
    </citation>
    <scope>NUCLEOTIDE SEQUENCE [LARGE SCALE GENOMIC DNA]</scope>
    <source>
        <strain evidence="8 9">NIES-46</strain>
    </source>
</reference>
<dbReference type="EMBL" id="BIMW01000076">
    <property type="protein sequence ID" value="GCE93641.1"/>
    <property type="molecule type" value="Genomic_DNA"/>
</dbReference>
<dbReference type="RefSeq" id="WP_006620223.1">
    <property type="nucleotide sequence ID" value="NZ_BIMW01000076.1"/>
</dbReference>
<evidence type="ECO:0000313" key="8">
    <source>
        <dbReference type="EMBL" id="GCE93641.1"/>
    </source>
</evidence>
<keyword evidence="2" id="KW-0597">Phosphoprotein</keyword>
<dbReference type="CDD" id="cd24029">
    <property type="entry name" value="ASKHA_NBD_HSP70_DnaK_HscA_HscC"/>
    <property type="match status" value="1"/>
</dbReference>
<proteinExistence type="inferred from homology"/>
<dbReference type="SUPFAM" id="SSF100920">
    <property type="entry name" value="Heat shock protein 70kD (HSP70), peptide-binding domain"/>
    <property type="match status" value="1"/>
</dbReference>
<accession>A0A5M3T706</accession>
<dbReference type="Gene3D" id="3.90.640.10">
    <property type="entry name" value="Actin, Chain A, domain 4"/>
    <property type="match status" value="1"/>
</dbReference>
<dbReference type="Gene3D" id="3.30.420.40">
    <property type="match status" value="2"/>
</dbReference>
<dbReference type="PANTHER" id="PTHR19375">
    <property type="entry name" value="HEAT SHOCK PROTEIN 70KDA"/>
    <property type="match status" value="1"/>
</dbReference>
<dbReference type="InterPro" id="IPR029047">
    <property type="entry name" value="HSP70_peptide-bd_sf"/>
</dbReference>
<evidence type="ECO:0000256" key="6">
    <source>
        <dbReference type="ARBA" id="ARBA00023186"/>
    </source>
</evidence>
<evidence type="ECO:0000256" key="7">
    <source>
        <dbReference type="RuleBase" id="RU003322"/>
    </source>
</evidence>
<evidence type="ECO:0000256" key="3">
    <source>
        <dbReference type="ARBA" id="ARBA00022741"/>
    </source>
</evidence>
<keyword evidence="3 7" id="KW-0547">Nucleotide-binding</keyword>
<comment type="caution">
    <text evidence="8">The sequence shown here is derived from an EMBL/GenBank/DDBJ whole genome shotgun (WGS) entry which is preliminary data.</text>
</comment>
<keyword evidence="4 7" id="KW-0067">ATP-binding</keyword>
<dbReference type="PROSITE" id="PS00297">
    <property type="entry name" value="HSP70_1"/>
    <property type="match status" value="1"/>
</dbReference>
<evidence type="ECO:0000313" key="9">
    <source>
        <dbReference type="Proteomes" id="UP000326169"/>
    </source>
</evidence>
<keyword evidence="9" id="KW-1185">Reference proteome</keyword>